<dbReference type="EMBL" id="BMVU01000034">
    <property type="protein sequence ID" value="GGX95321.1"/>
    <property type="molecule type" value="Genomic_DNA"/>
</dbReference>
<organism evidence="2 3">
    <name type="scientific">Streptomyces minutiscleroticus</name>
    <dbReference type="NCBI Taxonomy" id="68238"/>
    <lineage>
        <taxon>Bacteria</taxon>
        <taxon>Bacillati</taxon>
        <taxon>Actinomycetota</taxon>
        <taxon>Actinomycetes</taxon>
        <taxon>Kitasatosporales</taxon>
        <taxon>Streptomycetaceae</taxon>
        <taxon>Streptomyces</taxon>
    </lineage>
</organism>
<evidence type="ECO:0000313" key="3">
    <source>
        <dbReference type="Proteomes" id="UP000619244"/>
    </source>
</evidence>
<feature type="transmembrane region" description="Helical" evidence="1">
    <location>
        <begin position="56"/>
        <end position="79"/>
    </location>
</feature>
<keyword evidence="3" id="KW-1185">Reference proteome</keyword>
<reference evidence="2" key="2">
    <citation type="submission" date="2020-09" db="EMBL/GenBank/DDBJ databases">
        <authorList>
            <person name="Sun Q."/>
            <person name="Ohkuma M."/>
        </authorList>
    </citation>
    <scope>NUCLEOTIDE SEQUENCE</scope>
    <source>
        <strain evidence="2">JCM 4790</strain>
    </source>
</reference>
<sequence>MLPLLSNACVPTGGLPDGLRAVAEWNPISAVTTAVRFLFGNAPVPYEGSWPVTRPIAGSLAWCAVLTAVFLPLAVRAYAAGGR</sequence>
<accession>A0A918NUB7</accession>
<dbReference type="Proteomes" id="UP000619244">
    <property type="component" value="Unassembled WGS sequence"/>
</dbReference>
<reference evidence="2" key="1">
    <citation type="journal article" date="2014" name="Int. J. Syst. Evol. Microbiol.">
        <title>Complete genome sequence of Corynebacterium casei LMG S-19264T (=DSM 44701T), isolated from a smear-ripened cheese.</title>
        <authorList>
            <consortium name="US DOE Joint Genome Institute (JGI-PGF)"/>
            <person name="Walter F."/>
            <person name="Albersmeier A."/>
            <person name="Kalinowski J."/>
            <person name="Ruckert C."/>
        </authorList>
    </citation>
    <scope>NUCLEOTIDE SEQUENCE</scope>
    <source>
        <strain evidence="2">JCM 4790</strain>
    </source>
</reference>
<keyword evidence="1" id="KW-0812">Transmembrane</keyword>
<keyword evidence="1" id="KW-1133">Transmembrane helix</keyword>
<dbReference type="AlphaFoldDB" id="A0A918NUB7"/>
<keyword evidence="1" id="KW-0472">Membrane</keyword>
<proteinExistence type="predicted"/>
<comment type="caution">
    <text evidence="2">The sequence shown here is derived from an EMBL/GenBank/DDBJ whole genome shotgun (WGS) entry which is preliminary data.</text>
</comment>
<gene>
    <name evidence="2" type="ORF">GCM10010358_56460</name>
</gene>
<name>A0A918NUB7_9ACTN</name>
<protein>
    <submittedName>
        <fullName evidence="2">Uncharacterized protein</fullName>
    </submittedName>
</protein>
<evidence type="ECO:0000313" key="2">
    <source>
        <dbReference type="EMBL" id="GGX95321.1"/>
    </source>
</evidence>
<evidence type="ECO:0000256" key="1">
    <source>
        <dbReference type="SAM" id="Phobius"/>
    </source>
</evidence>